<dbReference type="Proteomes" id="UP000822688">
    <property type="component" value="Chromosome 3"/>
</dbReference>
<dbReference type="Pfam" id="PF00459">
    <property type="entry name" value="Inositol_P"/>
    <property type="match status" value="1"/>
</dbReference>
<evidence type="ECO:0000256" key="12">
    <source>
        <dbReference type="PIRSR" id="PIRSR600760-2"/>
    </source>
</evidence>
<dbReference type="InterPro" id="IPR020583">
    <property type="entry name" value="Inositol_monoP_metal-BS"/>
</dbReference>
<dbReference type="PROSITE" id="PS00629">
    <property type="entry name" value="IMP_1"/>
    <property type="match status" value="1"/>
</dbReference>
<dbReference type="InterPro" id="IPR011809">
    <property type="entry name" value="His_9_proposed"/>
</dbReference>
<reference evidence="13" key="1">
    <citation type="submission" date="2020-06" db="EMBL/GenBank/DDBJ databases">
        <title>WGS assembly of Ceratodon purpureus strain R40.</title>
        <authorList>
            <person name="Carey S.B."/>
            <person name="Jenkins J."/>
            <person name="Shu S."/>
            <person name="Lovell J.T."/>
            <person name="Sreedasyam A."/>
            <person name="Maumus F."/>
            <person name="Tiley G.P."/>
            <person name="Fernandez-Pozo N."/>
            <person name="Barry K."/>
            <person name="Chen C."/>
            <person name="Wang M."/>
            <person name="Lipzen A."/>
            <person name="Daum C."/>
            <person name="Saski C.A."/>
            <person name="Payton A.C."/>
            <person name="Mcbreen J.C."/>
            <person name="Conrad R.E."/>
            <person name="Kollar L.M."/>
            <person name="Olsson S."/>
            <person name="Huttunen S."/>
            <person name="Landis J.B."/>
            <person name="Wickett N.J."/>
            <person name="Johnson M.G."/>
            <person name="Rensing S.A."/>
            <person name="Grimwood J."/>
            <person name="Schmutz J."/>
            <person name="Mcdaniel S.F."/>
        </authorList>
    </citation>
    <scope>NUCLEOTIDE SEQUENCE</scope>
    <source>
        <strain evidence="13">R40</strain>
    </source>
</reference>
<keyword evidence="14" id="KW-1185">Reference proteome</keyword>
<dbReference type="GO" id="GO:0004401">
    <property type="term" value="F:histidinol-phosphatase activity"/>
    <property type="evidence" value="ECO:0007669"/>
    <property type="project" value="UniProtKB-EC"/>
</dbReference>
<comment type="cofactor">
    <cofactor evidence="1 12">
        <name>Mg(2+)</name>
        <dbReference type="ChEBI" id="CHEBI:18420"/>
    </cofactor>
</comment>
<evidence type="ECO:0000256" key="2">
    <source>
        <dbReference type="ARBA" id="ARBA00004970"/>
    </source>
</evidence>
<keyword evidence="7" id="KW-0378">Hydrolase</keyword>
<dbReference type="AlphaFoldDB" id="A0A8T0IKA8"/>
<keyword evidence="5" id="KW-0028">Amino-acid biosynthesis</keyword>
<dbReference type="EMBL" id="CM026423">
    <property type="protein sequence ID" value="KAG0583287.1"/>
    <property type="molecule type" value="Genomic_DNA"/>
</dbReference>
<comment type="similarity">
    <text evidence="3">Belongs to the inositol monophosphatase superfamily.</text>
</comment>
<dbReference type="FunFam" id="3.40.190.80:FF:000013">
    <property type="entry name" value="Inositol monophosphatase"/>
    <property type="match status" value="1"/>
</dbReference>
<evidence type="ECO:0000256" key="8">
    <source>
        <dbReference type="ARBA" id="ARBA00022842"/>
    </source>
</evidence>
<evidence type="ECO:0000256" key="11">
    <source>
        <dbReference type="ARBA" id="ARBA00049158"/>
    </source>
</evidence>
<feature type="binding site" evidence="12">
    <location>
        <position position="192"/>
    </location>
    <ligand>
        <name>Mg(2+)</name>
        <dbReference type="ChEBI" id="CHEBI:18420"/>
        <label>1</label>
        <note>catalytic</note>
    </ligand>
</feature>
<feature type="binding site" evidence="12">
    <location>
        <position position="315"/>
    </location>
    <ligand>
        <name>Mg(2+)</name>
        <dbReference type="ChEBI" id="CHEBI:18420"/>
        <label>1</label>
        <note>catalytic</note>
    </ligand>
</feature>
<dbReference type="FunFam" id="3.30.540.10:FF:000021">
    <property type="entry name" value="Inositol monophosphatase"/>
    <property type="match status" value="1"/>
</dbReference>
<dbReference type="PANTHER" id="PTHR43200">
    <property type="entry name" value="PHOSPHATASE"/>
    <property type="match status" value="1"/>
</dbReference>
<dbReference type="PRINTS" id="PR00377">
    <property type="entry name" value="IMPHPHTASES"/>
</dbReference>
<protein>
    <recommendedName>
        <fullName evidence="4">histidinol-phosphatase</fullName>
        <ecNumber evidence="4">3.1.3.15</ecNumber>
    </recommendedName>
    <alternativeName>
        <fullName evidence="10">Histidinol-phosphate phosphatase</fullName>
    </alternativeName>
</protein>
<feature type="binding site" evidence="12">
    <location>
        <position position="172"/>
    </location>
    <ligand>
        <name>Mg(2+)</name>
        <dbReference type="ChEBI" id="CHEBI:18420"/>
        <label>1</label>
        <note>catalytic</note>
    </ligand>
</feature>
<evidence type="ECO:0000256" key="10">
    <source>
        <dbReference type="ARBA" id="ARBA00033209"/>
    </source>
</evidence>
<name>A0A8T0IKA8_CERPU</name>
<comment type="pathway">
    <text evidence="2">Amino-acid biosynthesis; L-histidine biosynthesis; L-histidine from 5-phospho-alpha-D-ribose 1-diphosphate: step 8/9.</text>
</comment>
<comment type="caution">
    <text evidence="13">The sequence shown here is derived from an EMBL/GenBank/DDBJ whole genome shotgun (WGS) entry which is preliminary data.</text>
</comment>
<evidence type="ECO:0000313" key="13">
    <source>
        <dbReference type="EMBL" id="KAG0583287.1"/>
    </source>
</evidence>
<organism evidence="13 14">
    <name type="scientific">Ceratodon purpureus</name>
    <name type="common">Fire moss</name>
    <name type="synonym">Dicranum purpureum</name>
    <dbReference type="NCBI Taxonomy" id="3225"/>
    <lineage>
        <taxon>Eukaryota</taxon>
        <taxon>Viridiplantae</taxon>
        <taxon>Streptophyta</taxon>
        <taxon>Embryophyta</taxon>
        <taxon>Bryophyta</taxon>
        <taxon>Bryophytina</taxon>
        <taxon>Bryopsida</taxon>
        <taxon>Dicranidae</taxon>
        <taxon>Pseudoditrichales</taxon>
        <taxon>Ditrichaceae</taxon>
        <taxon>Ceratodon</taxon>
    </lineage>
</organism>
<evidence type="ECO:0000256" key="1">
    <source>
        <dbReference type="ARBA" id="ARBA00001946"/>
    </source>
</evidence>
<dbReference type="Gene3D" id="3.30.540.10">
    <property type="entry name" value="Fructose-1,6-Bisphosphatase, subunit A, domain 1"/>
    <property type="match status" value="1"/>
</dbReference>
<gene>
    <name evidence="13" type="ORF">KC19_3G123900</name>
</gene>
<accession>A0A8T0IKA8</accession>
<dbReference type="GO" id="GO:0046872">
    <property type="term" value="F:metal ion binding"/>
    <property type="evidence" value="ECO:0007669"/>
    <property type="project" value="UniProtKB-KW"/>
</dbReference>
<dbReference type="InterPro" id="IPR000760">
    <property type="entry name" value="Inositol_monophosphatase-like"/>
</dbReference>
<comment type="catalytic activity">
    <reaction evidence="11">
        <text>L-histidinol phosphate + H2O = L-histidinol + phosphate</text>
        <dbReference type="Rhea" id="RHEA:14465"/>
        <dbReference type="ChEBI" id="CHEBI:15377"/>
        <dbReference type="ChEBI" id="CHEBI:43474"/>
        <dbReference type="ChEBI" id="CHEBI:57699"/>
        <dbReference type="ChEBI" id="CHEBI:57980"/>
        <dbReference type="EC" id="3.1.3.15"/>
    </reaction>
</comment>
<evidence type="ECO:0000256" key="7">
    <source>
        <dbReference type="ARBA" id="ARBA00022801"/>
    </source>
</evidence>
<dbReference type="CDD" id="cd01641">
    <property type="entry name" value="Bacterial_IMPase_like_1"/>
    <property type="match status" value="1"/>
</dbReference>
<dbReference type="SUPFAM" id="SSF56655">
    <property type="entry name" value="Carbohydrate phosphatase"/>
    <property type="match status" value="1"/>
</dbReference>
<proteinExistence type="inferred from homology"/>
<dbReference type="NCBIfam" id="TIGR02067">
    <property type="entry name" value="his_9_HisN"/>
    <property type="match status" value="1"/>
</dbReference>
<keyword evidence="8 12" id="KW-0460">Magnesium</keyword>
<evidence type="ECO:0000313" key="14">
    <source>
        <dbReference type="Proteomes" id="UP000822688"/>
    </source>
</evidence>
<dbReference type="EC" id="3.1.3.15" evidence="4"/>
<dbReference type="Gene3D" id="3.40.190.80">
    <property type="match status" value="1"/>
</dbReference>
<evidence type="ECO:0000256" key="3">
    <source>
        <dbReference type="ARBA" id="ARBA00009759"/>
    </source>
</evidence>
<dbReference type="InterPro" id="IPR051090">
    <property type="entry name" value="Inositol_monoP_superfamily"/>
</dbReference>
<feature type="binding site" evidence="12">
    <location>
        <position position="190"/>
    </location>
    <ligand>
        <name>Mg(2+)</name>
        <dbReference type="ChEBI" id="CHEBI:18420"/>
        <label>1</label>
        <note>catalytic</note>
    </ligand>
</feature>
<evidence type="ECO:0000256" key="4">
    <source>
        <dbReference type="ARBA" id="ARBA00013085"/>
    </source>
</evidence>
<evidence type="ECO:0000256" key="5">
    <source>
        <dbReference type="ARBA" id="ARBA00022605"/>
    </source>
</evidence>
<keyword evidence="6 12" id="KW-0479">Metal-binding</keyword>
<evidence type="ECO:0000256" key="9">
    <source>
        <dbReference type="ARBA" id="ARBA00023102"/>
    </source>
</evidence>
<dbReference type="PANTHER" id="PTHR43200:SF6">
    <property type="entry name" value="3'(2'),5'-BISPHOSPHATE NUCLEOTIDASE"/>
    <property type="match status" value="1"/>
</dbReference>
<feature type="binding site" evidence="12">
    <location>
        <position position="193"/>
    </location>
    <ligand>
        <name>Mg(2+)</name>
        <dbReference type="ChEBI" id="CHEBI:18420"/>
        <label>1</label>
        <note>catalytic</note>
    </ligand>
</feature>
<keyword evidence="9" id="KW-0368">Histidine biosynthesis</keyword>
<evidence type="ECO:0000256" key="6">
    <source>
        <dbReference type="ARBA" id="ARBA00022723"/>
    </source>
</evidence>
<sequence>MNSAAKAVGRKVLTVFAGRGGVRAAGELASGARASSSLADITVQNLESSYTTDVLDRARVLPFRHRQARFSTSFAGEVPKLTHVTTRSEHSAALAVEDDKGYESSSSMEDFVEVGHKLADAARSIILKYFRSGFTIIDKEDLSPVTIADRETEAAMCSILSQYFPDHAIFGEEGGLTMPEGGSDYVWVLDPIDGTKSFITGKPVFGTLISLLYKGTPVLGIIDQPVLGERWVGVQGQGTTLNGRRVRTRSSTALLKDAYLYTTSPHMFSGETEEAFVRVRNEVKIPLYGCDCYAYGLLASGHADLVIEHGLKPYDYLALVPVVEGAGGKITNWSGESLKWLPEVGEHSIGVLAAGTRSLHKAALDLVEERNT</sequence>
<dbReference type="GO" id="GO:0000105">
    <property type="term" value="P:L-histidine biosynthetic process"/>
    <property type="evidence" value="ECO:0007669"/>
    <property type="project" value="UniProtKB-KW"/>
</dbReference>